<dbReference type="PROSITE" id="PS51257">
    <property type="entry name" value="PROKAR_LIPOPROTEIN"/>
    <property type="match status" value="1"/>
</dbReference>
<dbReference type="AlphaFoldDB" id="A0A4R7BHD7"/>
<evidence type="ECO:0000313" key="1">
    <source>
        <dbReference type="EMBL" id="TDR84521.1"/>
    </source>
</evidence>
<evidence type="ECO:0000313" key="2">
    <source>
        <dbReference type="Proteomes" id="UP000295122"/>
    </source>
</evidence>
<dbReference type="Proteomes" id="UP000295122">
    <property type="component" value="Unassembled WGS sequence"/>
</dbReference>
<comment type="caution">
    <text evidence="1">The sequence shown here is derived from an EMBL/GenBank/DDBJ whole genome shotgun (WGS) entry which is preliminary data.</text>
</comment>
<reference evidence="1 2" key="1">
    <citation type="submission" date="2019-03" db="EMBL/GenBank/DDBJ databases">
        <title>Genomic Encyclopedia of Type Strains, Phase IV (KMG-IV): sequencing the most valuable type-strain genomes for metagenomic binning, comparative biology and taxonomic classification.</title>
        <authorList>
            <person name="Goeker M."/>
        </authorList>
    </citation>
    <scope>NUCLEOTIDE SEQUENCE [LARGE SCALE GENOMIC DNA]</scope>
    <source>
        <strain evidence="1 2">DSM 25903</strain>
    </source>
</reference>
<accession>A0A4R7BHD7</accession>
<dbReference type="InterPro" id="IPR046715">
    <property type="entry name" value="DUF6607"/>
</dbReference>
<dbReference type="Pfam" id="PF20311">
    <property type="entry name" value="DUF6607"/>
    <property type="match status" value="1"/>
</dbReference>
<gene>
    <name evidence="1" type="ORF">EV668_4880</name>
</gene>
<keyword evidence="2" id="KW-1185">Reference proteome</keyword>
<dbReference type="RefSeq" id="WP_208111623.1">
    <property type="nucleotide sequence ID" value="NZ_SNZR01000019.1"/>
</dbReference>
<protein>
    <submittedName>
        <fullName evidence="1">Uncharacterized protein</fullName>
    </submittedName>
</protein>
<dbReference type="EMBL" id="SNZR01000019">
    <property type="protein sequence ID" value="TDR84521.1"/>
    <property type="molecule type" value="Genomic_DNA"/>
</dbReference>
<organism evidence="1 2">
    <name type="scientific">Enterovirga rhinocerotis</name>
    <dbReference type="NCBI Taxonomy" id="1339210"/>
    <lineage>
        <taxon>Bacteria</taxon>
        <taxon>Pseudomonadati</taxon>
        <taxon>Pseudomonadota</taxon>
        <taxon>Alphaproteobacteria</taxon>
        <taxon>Hyphomicrobiales</taxon>
        <taxon>Methylobacteriaceae</taxon>
        <taxon>Enterovirga</taxon>
    </lineage>
</organism>
<proteinExistence type="predicted"/>
<sequence length="332" mass="38102">MKPLSLSLVIGASLTLGGCLSTENVRPIGDQGRLEAVAQTRGPERDRQAILSMVGEYKVTFAFAEHAPSRGYQPKPPSRSEAYEVVLVAEDTGRRIVLQHLLVHRTLGFVLKHWRQDWHYEAPRRLEFVADQTWRVRSIPAATTRGGWTQCVYEVSDAPRYCGTGRWTYAGGTAVWKSDLGWRPLPRREYTKRSDYNALRVVNIHRITDQGWEHEQHNAKIRREGGRTASVLVREKGMNTYQRIKGYDFGGGYHYWKATESYWRRIRAEWARNIEQNQGIHLRYPVEGMTMIWAMYWQSEAARFGLPVSDASIRELFRPWVGAPGEGAGPTR</sequence>
<name>A0A4R7BHD7_9HYPH</name>